<protein>
    <submittedName>
        <fullName evidence="1">Uncharacterized protein</fullName>
    </submittedName>
</protein>
<dbReference type="HOGENOM" id="CLU_2900080_0_0_10"/>
<proteinExistence type="predicted"/>
<evidence type="ECO:0000313" key="1">
    <source>
        <dbReference type="EMBL" id="EHG99196.1"/>
    </source>
</evidence>
<name>G5STV3_9BACT</name>
<comment type="caution">
    <text evidence="1">The sequence shown here is derived from an EMBL/GenBank/DDBJ whole genome shotgun (WGS) entry which is preliminary data.</text>
</comment>
<evidence type="ECO:0000313" key="2">
    <source>
        <dbReference type="Proteomes" id="UP000003598"/>
    </source>
</evidence>
<accession>G5STV3</accession>
<dbReference type="Proteomes" id="UP000003598">
    <property type="component" value="Unassembled WGS sequence"/>
</dbReference>
<reference evidence="1 2" key="1">
    <citation type="submission" date="2011-03" db="EMBL/GenBank/DDBJ databases">
        <authorList>
            <person name="Weinstock G."/>
            <person name="Sodergren E."/>
            <person name="Clifton S."/>
            <person name="Fulton L."/>
            <person name="Fulton B."/>
            <person name="Courtney L."/>
            <person name="Fronick C."/>
            <person name="Harrison M."/>
            <person name="Strong C."/>
            <person name="Farmer C."/>
            <person name="Delahaunty K."/>
            <person name="Markovic C."/>
            <person name="Hall O."/>
            <person name="Minx P."/>
            <person name="Tomlinson C."/>
            <person name="Mitreva M."/>
            <person name="Hou S."/>
            <person name="Chen J."/>
            <person name="Wollam A."/>
            <person name="Pepin K.H."/>
            <person name="Johnson M."/>
            <person name="Bhonagiri V."/>
            <person name="Zhang X."/>
            <person name="Suruliraj S."/>
            <person name="Warren W."/>
            <person name="Chinwalla A."/>
            <person name="Mardis E.R."/>
            <person name="Wilson R.K."/>
        </authorList>
    </citation>
    <scope>NUCLEOTIDE SEQUENCE [LARGE SCALE GENOMIC DNA]</scope>
    <source>
        <strain evidence="1 2">YIT 11840</strain>
    </source>
</reference>
<gene>
    <name evidence="1" type="ORF">HMPREF9441_02808</name>
</gene>
<keyword evidence="2" id="KW-1185">Reference proteome</keyword>
<dbReference type="AlphaFoldDB" id="G5STV3"/>
<dbReference type="STRING" id="762968.HMPREF9441_02808"/>
<organism evidence="1 2">
    <name type="scientific">Paraprevotella clara YIT 11840</name>
    <dbReference type="NCBI Taxonomy" id="762968"/>
    <lineage>
        <taxon>Bacteria</taxon>
        <taxon>Pseudomonadati</taxon>
        <taxon>Bacteroidota</taxon>
        <taxon>Bacteroidia</taxon>
        <taxon>Bacteroidales</taxon>
        <taxon>Prevotellaceae</taxon>
        <taxon>Paraprevotella</taxon>
    </lineage>
</organism>
<sequence>MDSIHTGAQQTNTRSVCCASLYYVRNTRHPHPRSLNPHEIESLKKYNIPYSNGIYFRTNITH</sequence>
<dbReference type="EMBL" id="AFFY01000045">
    <property type="protein sequence ID" value="EHG99196.1"/>
    <property type="molecule type" value="Genomic_DNA"/>
</dbReference>